<gene>
    <name evidence="1" type="ORF">KI659_05775</name>
</gene>
<organism evidence="1 2">
    <name type="scientific">Litoribacter ruber</name>
    <dbReference type="NCBI Taxonomy" id="702568"/>
    <lineage>
        <taxon>Bacteria</taxon>
        <taxon>Pseudomonadati</taxon>
        <taxon>Bacteroidota</taxon>
        <taxon>Cytophagia</taxon>
        <taxon>Cytophagales</taxon>
        <taxon>Cyclobacteriaceae</taxon>
        <taxon>Litoribacter</taxon>
    </lineage>
</organism>
<evidence type="ECO:0000313" key="1">
    <source>
        <dbReference type="EMBL" id="MBS9523526.1"/>
    </source>
</evidence>
<name>A0AAP2CHU1_9BACT</name>
<dbReference type="EMBL" id="JAHCMY010000002">
    <property type="protein sequence ID" value="MBS9523526.1"/>
    <property type="molecule type" value="Genomic_DNA"/>
</dbReference>
<dbReference type="InterPro" id="IPR046525">
    <property type="entry name" value="DUF6702"/>
</dbReference>
<dbReference type="Pfam" id="PF20420">
    <property type="entry name" value="DUF6702"/>
    <property type="match status" value="1"/>
</dbReference>
<proteinExistence type="predicted"/>
<dbReference type="AlphaFoldDB" id="A0AAP2CHU1"/>
<accession>A0AAP2CHU1</accession>
<dbReference type="RefSeq" id="WP_213944414.1">
    <property type="nucleotide sequence ID" value="NZ_JAHCMY010000002.1"/>
</dbReference>
<keyword evidence="2" id="KW-1185">Reference proteome</keyword>
<comment type="caution">
    <text evidence="1">The sequence shown here is derived from an EMBL/GenBank/DDBJ whole genome shotgun (WGS) entry which is preliminary data.</text>
</comment>
<evidence type="ECO:0000313" key="2">
    <source>
        <dbReference type="Proteomes" id="UP001319104"/>
    </source>
</evidence>
<sequence>MPVHFILTAILGWMVNFHPFYISLTEARYNSDTQRFEIAQRIFWDDLEEALAGESGESINFLNPADNVTLEKMVEDYLLKNNSLEVNGNILRLSYLGFEVEEDAAWFYLESEKAKRPKEVRYKNTLLLKYFEGQQNIVHIYSGSKPKSLMLDKRKTEGVVKLVI</sequence>
<protein>
    <submittedName>
        <fullName evidence="1">Uncharacterized protein</fullName>
    </submittedName>
</protein>
<dbReference type="Proteomes" id="UP001319104">
    <property type="component" value="Unassembled WGS sequence"/>
</dbReference>
<reference evidence="1 2" key="1">
    <citation type="submission" date="2021-05" db="EMBL/GenBank/DDBJ databases">
        <authorList>
            <person name="Zhang Z.D."/>
            <person name="Osman G."/>
        </authorList>
    </citation>
    <scope>NUCLEOTIDE SEQUENCE [LARGE SCALE GENOMIC DNA]</scope>
    <source>
        <strain evidence="1 2">KCTC 32217</strain>
    </source>
</reference>